<feature type="non-terminal residue" evidence="1">
    <location>
        <position position="71"/>
    </location>
</feature>
<sequence>MAIVGVSPGRGLSCCHFIVGRSGGPSWTGTCPASPALMSPAGLLTEVPEGGPKPPQTARLVLLLLHFLAAV</sequence>
<comment type="caution">
    <text evidence="1">The sequence shown here is derived from an EMBL/GenBank/DDBJ whole genome shotgun (WGS) entry which is preliminary data.</text>
</comment>
<gene>
    <name evidence="1" type="ORF">NDU88_002504</name>
</gene>
<reference evidence="1" key="1">
    <citation type="journal article" date="2022" name="bioRxiv">
        <title>Sequencing and chromosome-scale assembly of the giantPleurodeles waltlgenome.</title>
        <authorList>
            <person name="Brown T."/>
            <person name="Elewa A."/>
            <person name="Iarovenko S."/>
            <person name="Subramanian E."/>
            <person name="Araus A.J."/>
            <person name="Petzold A."/>
            <person name="Susuki M."/>
            <person name="Suzuki K.-i.T."/>
            <person name="Hayashi T."/>
            <person name="Toyoda A."/>
            <person name="Oliveira C."/>
            <person name="Osipova E."/>
            <person name="Leigh N.D."/>
            <person name="Simon A."/>
            <person name="Yun M.H."/>
        </authorList>
    </citation>
    <scope>NUCLEOTIDE SEQUENCE</scope>
    <source>
        <strain evidence="1">20211129_DDA</strain>
        <tissue evidence="1">Liver</tissue>
    </source>
</reference>
<protein>
    <submittedName>
        <fullName evidence="1">Uncharacterized protein</fullName>
    </submittedName>
</protein>
<evidence type="ECO:0000313" key="2">
    <source>
        <dbReference type="Proteomes" id="UP001066276"/>
    </source>
</evidence>
<evidence type="ECO:0000313" key="1">
    <source>
        <dbReference type="EMBL" id="KAJ1170631.1"/>
    </source>
</evidence>
<keyword evidence="2" id="KW-1185">Reference proteome</keyword>
<dbReference type="Proteomes" id="UP001066276">
    <property type="component" value="Chromosome 4_1"/>
</dbReference>
<accession>A0AAV7T310</accession>
<proteinExistence type="predicted"/>
<name>A0AAV7T310_PLEWA</name>
<dbReference type="AlphaFoldDB" id="A0AAV7T310"/>
<organism evidence="1 2">
    <name type="scientific">Pleurodeles waltl</name>
    <name type="common">Iberian ribbed newt</name>
    <dbReference type="NCBI Taxonomy" id="8319"/>
    <lineage>
        <taxon>Eukaryota</taxon>
        <taxon>Metazoa</taxon>
        <taxon>Chordata</taxon>
        <taxon>Craniata</taxon>
        <taxon>Vertebrata</taxon>
        <taxon>Euteleostomi</taxon>
        <taxon>Amphibia</taxon>
        <taxon>Batrachia</taxon>
        <taxon>Caudata</taxon>
        <taxon>Salamandroidea</taxon>
        <taxon>Salamandridae</taxon>
        <taxon>Pleurodelinae</taxon>
        <taxon>Pleurodeles</taxon>
    </lineage>
</organism>
<dbReference type="EMBL" id="JANPWB010000007">
    <property type="protein sequence ID" value="KAJ1170631.1"/>
    <property type="molecule type" value="Genomic_DNA"/>
</dbReference>